<dbReference type="Gene3D" id="3.60.20.10">
    <property type="entry name" value="Glutamine Phosphoribosylpyrophosphate, subunit 1, domain 1"/>
    <property type="match status" value="1"/>
</dbReference>
<accession>A0ABU2JFR5</accession>
<dbReference type="SUPFAM" id="SSF56235">
    <property type="entry name" value="N-terminal nucleophile aminohydrolases (Ntn hydrolases)"/>
    <property type="match status" value="1"/>
</dbReference>
<protein>
    <submittedName>
        <fullName evidence="3">Class II glutamine amidotransferase</fullName>
    </submittedName>
</protein>
<proteinExistence type="predicted"/>
<keyword evidence="4" id="KW-1185">Reference proteome</keyword>
<comment type="caution">
    <text evidence="3">The sequence shown here is derived from an EMBL/GenBank/DDBJ whole genome shotgun (WGS) entry which is preliminary data.</text>
</comment>
<evidence type="ECO:0000313" key="3">
    <source>
        <dbReference type="EMBL" id="MDT0263578.1"/>
    </source>
</evidence>
<dbReference type="InterPro" id="IPR029055">
    <property type="entry name" value="Ntn_hydrolases_N"/>
</dbReference>
<dbReference type="InterPro" id="IPR026869">
    <property type="entry name" value="EgtC-like"/>
</dbReference>
<dbReference type="EMBL" id="JAVREH010000044">
    <property type="protein sequence ID" value="MDT0263578.1"/>
    <property type="molecule type" value="Genomic_DNA"/>
</dbReference>
<name>A0ABU2JFR5_9ACTN</name>
<organism evidence="3 4">
    <name type="scientific">Jatrophihabitans lederbergiae</name>
    <dbReference type="NCBI Taxonomy" id="3075547"/>
    <lineage>
        <taxon>Bacteria</taxon>
        <taxon>Bacillati</taxon>
        <taxon>Actinomycetota</taxon>
        <taxon>Actinomycetes</taxon>
        <taxon>Jatrophihabitantales</taxon>
        <taxon>Jatrophihabitantaceae</taxon>
        <taxon>Jatrophihabitans</taxon>
    </lineage>
</organism>
<dbReference type="Pfam" id="PF13230">
    <property type="entry name" value="GATase_4"/>
    <property type="match status" value="1"/>
</dbReference>
<sequence length="248" mass="26756">MCRLLGVVSSASDTLPRHLGADLDAFTGLSKVHCDGWGIAYWDAQDDLVSAKYPEPALGSERFQAAVESARTDAALLHLRKASVNMANTEQNTHPFLAGSVAFAHNGYLSPRSELDRLVAEAGGRPSEGDTDSERYFSLVLAELRHSGPVEALHEAARKIADSAEVVSLNCLLLTHDALYASARYDEKVITAQGADVASYELNYRITPGSVTVASSGWARPAPWLPLANGQILEISRTSLWTSVHVLR</sequence>
<dbReference type="PANTHER" id="PTHR42824:SF1">
    <property type="entry name" value="GLUTAMINE AMIDOTRANSFERASE YAFJ-RELATED"/>
    <property type="match status" value="1"/>
</dbReference>
<dbReference type="PANTHER" id="PTHR42824">
    <property type="entry name" value="GLUTAMINE AMIDOTRANSFERASE"/>
    <property type="match status" value="1"/>
</dbReference>
<gene>
    <name evidence="3" type="ORF">RM423_19545</name>
</gene>
<keyword evidence="1 3" id="KW-0315">Glutamine amidotransferase</keyword>
<evidence type="ECO:0000313" key="4">
    <source>
        <dbReference type="Proteomes" id="UP001183176"/>
    </source>
</evidence>
<reference evidence="4" key="1">
    <citation type="submission" date="2023-07" db="EMBL/GenBank/DDBJ databases">
        <title>30 novel species of actinomycetes from the DSMZ collection.</title>
        <authorList>
            <person name="Nouioui I."/>
        </authorList>
    </citation>
    <scope>NUCLEOTIDE SEQUENCE [LARGE SCALE GENOMIC DNA]</scope>
    <source>
        <strain evidence="4">DSM 44399</strain>
    </source>
</reference>
<dbReference type="Proteomes" id="UP001183176">
    <property type="component" value="Unassembled WGS sequence"/>
</dbReference>
<evidence type="ECO:0000256" key="1">
    <source>
        <dbReference type="ARBA" id="ARBA00022962"/>
    </source>
</evidence>
<evidence type="ECO:0000259" key="2">
    <source>
        <dbReference type="PROSITE" id="PS51278"/>
    </source>
</evidence>
<dbReference type="InterPro" id="IPR017932">
    <property type="entry name" value="GATase_2_dom"/>
</dbReference>
<dbReference type="CDD" id="cd01908">
    <property type="entry name" value="YafJ"/>
    <property type="match status" value="1"/>
</dbReference>
<dbReference type="RefSeq" id="WP_311424724.1">
    <property type="nucleotide sequence ID" value="NZ_JAVREH010000044.1"/>
</dbReference>
<dbReference type="PROSITE" id="PS51278">
    <property type="entry name" value="GATASE_TYPE_2"/>
    <property type="match status" value="1"/>
</dbReference>
<feature type="domain" description="Glutamine amidotransferase type-2" evidence="2">
    <location>
        <begin position="2"/>
        <end position="248"/>
    </location>
</feature>